<dbReference type="Gene3D" id="1.10.10.10">
    <property type="entry name" value="Winged helix-like DNA-binding domain superfamily/Winged helix DNA-binding domain"/>
    <property type="match status" value="1"/>
</dbReference>
<comment type="caution">
    <text evidence="2">The sequence shown here is derived from an EMBL/GenBank/DDBJ whole genome shotgun (WGS) entry which is preliminary data.</text>
</comment>
<reference evidence="2" key="1">
    <citation type="journal article" date="2021" name="PeerJ">
        <title>Extensive microbial diversity within the chicken gut microbiome revealed by metagenomics and culture.</title>
        <authorList>
            <person name="Gilroy R."/>
            <person name="Ravi A."/>
            <person name="Getino M."/>
            <person name="Pursley I."/>
            <person name="Horton D.L."/>
            <person name="Alikhan N.F."/>
            <person name="Baker D."/>
            <person name="Gharbi K."/>
            <person name="Hall N."/>
            <person name="Watson M."/>
            <person name="Adriaenssens E.M."/>
            <person name="Foster-Nyarko E."/>
            <person name="Jarju S."/>
            <person name="Secka A."/>
            <person name="Antonio M."/>
            <person name="Oren A."/>
            <person name="Chaudhuri R.R."/>
            <person name="La Ragione R."/>
            <person name="Hildebrand F."/>
            <person name="Pallen M.J."/>
        </authorList>
    </citation>
    <scope>NUCLEOTIDE SEQUENCE</scope>
    <source>
        <strain evidence="2">CHK33-5263</strain>
    </source>
</reference>
<accession>A0A9D2IV28</accession>
<proteinExistence type="predicted"/>
<dbReference type="InterPro" id="IPR036388">
    <property type="entry name" value="WH-like_DNA-bd_sf"/>
</dbReference>
<dbReference type="EMBL" id="DXBS01000041">
    <property type="protein sequence ID" value="HIZ24209.1"/>
    <property type="molecule type" value="Genomic_DNA"/>
</dbReference>
<feature type="domain" description="Mga helix-turn-helix" evidence="1">
    <location>
        <begin position="7"/>
        <end position="50"/>
    </location>
</feature>
<dbReference type="Proteomes" id="UP000824044">
    <property type="component" value="Unassembled WGS sequence"/>
</dbReference>
<gene>
    <name evidence="2" type="ORF">H9812_01875</name>
</gene>
<evidence type="ECO:0000259" key="1">
    <source>
        <dbReference type="Pfam" id="PF05043"/>
    </source>
</evidence>
<name>A0A9D2IV28_9FIRM</name>
<protein>
    <submittedName>
        <fullName evidence="2">Helix-turn-helix domain-containing protein</fullName>
    </submittedName>
</protein>
<dbReference type="AlphaFoldDB" id="A0A9D2IV28"/>
<sequence>MKIQLILLLYDELLMGKSIERSDFCKEHKISERTFYRYLHEITDFLRAYKQAYIVDMREPGGRYYLKKIVDL</sequence>
<evidence type="ECO:0000313" key="3">
    <source>
        <dbReference type="Proteomes" id="UP000824044"/>
    </source>
</evidence>
<organism evidence="2 3">
    <name type="scientific">Candidatus Gallimonas intestinigallinarum</name>
    <dbReference type="NCBI Taxonomy" id="2838604"/>
    <lineage>
        <taxon>Bacteria</taxon>
        <taxon>Bacillati</taxon>
        <taxon>Bacillota</taxon>
        <taxon>Clostridia</taxon>
        <taxon>Candidatus Gallimonas</taxon>
    </lineage>
</organism>
<reference evidence="2" key="2">
    <citation type="submission" date="2021-04" db="EMBL/GenBank/DDBJ databases">
        <authorList>
            <person name="Gilroy R."/>
        </authorList>
    </citation>
    <scope>NUCLEOTIDE SEQUENCE</scope>
    <source>
        <strain evidence="2">CHK33-5263</strain>
    </source>
</reference>
<evidence type="ECO:0000313" key="2">
    <source>
        <dbReference type="EMBL" id="HIZ24209.1"/>
    </source>
</evidence>
<dbReference type="InterPro" id="IPR007737">
    <property type="entry name" value="Mga_HTH"/>
</dbReference>
<dbReference type="Pfam" id="PF05043">
    <property type="entry name" value="Mga"/>
    <property type="match status" value="1"/>
</dbReference>